<dbReference type="InterPro" id="IPR027417">
    <property type="entry name" value="P-loop_NTPase"/>
</dbReference>
<evidence type="ECO:0000256" key="1">
    <source>
        <dbReference type="ARBA" id="ARBA00004417"/>
    </source>
</evidence>
<feature type="domain" description="ABC transporter" evidence="6">
    <location>
        <begin position="6"/>
        <end position="258"/>
    </location>
</feature>
<proteinExistence type="inferred from homology"/>
<dbReference type="GO" id="GO:0005886">
    <property type="term" value="C:plasma membrane"/>
    <property type="evidence" value="ECO:0007669"/>
    <property type="project" value="UniProtKB-SubCell"/>
</dbReference>
<evidence type="ECO:0000256" key="2">
    <source>
        <dbReference type="ARBA" id="ARBA00005417"/>
    </source>
</evidence>
<dbReference type="GO" id="GO:0005524">
    <property type="term" value="F:ATP binding"/>
    <property type="evidence" value="ECO:0007669"/>
    <property type="project" value="UniProtKB-KW"/>
</dbReference>
<evidence type="ECO:0000256" key="4">
    <source>
        <dbReference type="ARBA" id="ARBA00022741"/>
    </source>
</evidence>
<dbReference type="InterPro" id="IPR050319">
    <property type="entry name" value="ABC_transp_ATP-bind"/>
</dbReference>
<dbReference type="RefSeq" id="WP_211873378.1">
    <property type="nucleotide sequence ID" value="NZ_JAAEDH010000004.1"/>
</dbReference>
<reference evidence="7" key="2">
    <citation type="journal article" date="2021" name="Syst. Appl. Microbiol.">
        <title>Roseomonas hellenica sp. nov., isolated from roots of wild-growing Alkanna tinctoria.</title>
        <authorList>
            <person name="Rat A."/>
            <person name="Naranjo H.D."/>
            <person name="Lebbe L."/>
            <person name="Cnockaert M."/>
            <person name="Krigas N."/>
            <person name="Grigoriadou K."/>
            <person name="Maloupa E."/>
            <person name="Willems A."/>
        </authorList>
    </citation>
    <scope>NUCLEOTIDE SEQUENCE</scope>
    <source>
        <strain evidence="7">LMG 28251</strain>
    </source>
</reference>
<accession>A0AAF1JVF5</accession>
<dbReference type="Pfam" id="PF08352">
    <property type="entry name" value="oligo_HPY"/>
    <property type="match status" value="1"/>
</dbReference>
<sequence length="284" mass="30742">MTQPLLELCDIQKTYALRRGLIERFTRKVADVAAVDGVSLAIPPGEIFGLVGESGCGKSTLAQIMVGLLAPSDGMVRYRGQDIAMLTGVHRRIYRRGVQMVFQDTHSSLNPRKRIRRTLMEALVARGLTRAEAADALPPLLAQVGLDTVLLQRLPHELSGGQRQRVGIARALAIGPDVLVADEPVSSLDVSLQGQIVNLLRDLNRELGLTIILISHDLAVVSRICHRIGVMSAGRIVEEGPPAEVLFAPRHPYTRTLIAAVPRGLESRRAQSVAIAEVCIAGPM</sequence>
<dbReference type="EMBL" id="JAAEDH010000004">
    <property type="protein sequence ID" value="MBR0654562.1"/>
    <property type="molecule type" value="Genomic_DNA"/>
</dbReference>
<dbReference type="PANTHER" id="PTHR43776">
    <property type="entry name" value="TRANSPORT ATP-BINDING PROTEIN"/>
    <property type="match status" value="1"/>
</dbReference>
<dbReference type="Pfam" id="PF00005">
    <property type="entry name" value="ABC_tran"/>
    <property type="match status" value="1"/>
</dbReference>
<dbReference type="Gene3D" id="3.40.50.300">
    <property type="entry name" value="P-loop containing nucleotide triphosphate hydrolases"/>
    <property type="match status" value="1"/>
</dbReference>
<dbReference type="InterPro" id="IPR003593">
    <property type="entry name" value="AAA+_ATPase"/>
</dbReference>
<comment type="subcellular location">
    <subcellularLocation>
        <location evidence="1">Cell inner membrane</location>
        <topology evidence="1">Peripheral membrane protein</topology>
    </subcellularLocation>
</comment>
<keyword evidence="8" id="KW-1185">Reference proteome</keyword>
<dbReference type="GO" id="GO:0015833">
    <property type="term" value="P:peptide transport"/>
    <property type="evidence" value="ECO:0007669"/>
    <property type="project" value="InterPro"/>
</dbReference>
<organism evidence="7 8">
    <name type="scientific">Plastoroseomonas arctica</name>
    <dbReference type="NCBI Taxonomy" id="1509237"/>
    <lineage>
        <taxon>Bacteria</taxon>
        <taxon>Pseudomonadati</taxon>
        <taxon>Pseudomonadota</taxon>
        <taxon>Alphaproteobacteria</taxon>
        <taxon>Acetobacterales</taxon>
        <taxon>Acetobacteraceae</taxon>
        <taxon>Plastoroseomonas</taxon>
    </lineage>
</organism>
<comment type="caution">
    <text evidence="7">The sequence shown here is derived from an EMBL/GenBank/DDBJ whole genome shotgun (WGS) entry which is preliminary data.</text>
</comment>
<dbReference type="PANTHER" id="PTHR43776:SF7">
    <property type="entry name" value="D,D-DIPEPTIDE TRANSPORT ATP-BINDING PROTEIN DDPF-RELATED"/>
    <property type="match status" value="1"/>
</dbReference>
<dbReference type="InterPro" id="IPR017871">
    <property type="entry name" value="ABC_transporter-like_CS"/>
</dbReference>
<dbReference type="SUPFAM" id="SSF52540">
    <property type="entry name" value="P-loop containing nucleoside triphosphate hydrolases"/>
    <property type="match status" value="1"/>
</dbReference>
<dbReference type="InterPro" id="IPR013563">
    <property type="entry name" value="Oligopep_ABC_C"/>
</dbReference>
<dbReference type="Proteomes" id="UP001196068">
    <property type="component" value="Unassembled WGS sequence"/>
</dbReference>
<reference evidence="7" key="1">
    <citation type="submission" date="2020-01" db="EMBL/GenBank/DDBJ databases">
        <authorList>
            <person name="Rat A."/>
        </authorList>
    </citation>
    <scope>NUCLEOTIDE SEQUENCE</scope>
    <source>
        <strain evidence="7">LMG 28251</strain>
    </source>
</reference>
<keyword evidence="4" id="KW-0547">Nucleotide-binding</keyword>
<evidence type="ECO:0000313" key="7">
    <source>
        <dbReference type="EMBL" id="MBR0654562.1"/>
    </source>
</evidence>
<dbReference type="InterPro" id="IPR003439">
    <property type="entry name" value="ABC_transporter-like_ATP-bd"/>
</dbReference>
<dbReference type="PROSITE" id="PS00211">
    <property type="entry name" value="ABC_TRANSPORTER_1"/>
    <property type="match status" value="1"/>
</dbReference>
<dbReference type="PROSITE" id="PS50893">
    <property type="entry name" value="ABC_TRANSPORTER_2"/>
    <property type="match status" value="1"/>
</dbReference>
<dbReference type="GO" id="GO:0055085">
    <property type="term" value="P:transmembrane transport"/>
    <property type="evidence" value="ECO:0007669"/>
    <property type="project" value="UniProtKB-ARBA"/>
</dbReference>
<evidence type="ECO:0000259" key="6">
    <source>
        <dbReference type="PROSITE" id="PS50893"/>
    </source>
</evidence>
<comment type="similarity">
    <text evidence="2">Belongs to the ABC transporter superfamily.</text>
</comment>
<evidence type="ECO:0000256" key="3">
    <source>
        <dbReference type="ARBA" id="ARBA00022448"/>
    </source>
</evidence>
<dbReference type="AlphaFoldDB" id="A0AAF1JVF5"/>
<dbReference type="GO" id="GO:0016887">
    <property type="term" value="F:ATP hydrolysis activity"/>
    <property type="evidence" value="ECO:0007669"/>
    <property type="project" value="InterPro"/>
</dbReference>
<evidence type="ECO:0000256" key="5">
    <source>
        <dbReference type="ARBA" id="ARBA00022840"/>
    </source>
</evidence>
<gene>
    <name evidence="7" type="ORF">GXW79_05660</name>
</gene>
<dbReference type="CDD" id="cd03257">
    <property type="entry name" value="ABC_NikE_OppD_transporters"/>
    <property type="match status" value="1"/>
</dbReference>
<keyword evidence="5 7" id="KW-0067">ATP-binding</keyword>
<protein>
    <submittedName>
        <fullName evidence="7">ABC transporter ATP-binding protein</fullName>
    </submittedName>
</protein>
<keyword evidence="3" id="KW-0813">Transport</keyword>
<evidence type="ECO:0000313" key="8">
    <source>
        <dbReference type="Proteomes" id="UP001196068"/>
    </source>
</evidence>
<dbReference type="SMART" id="SM00382">
    <property type="entry name" value="AAA"/>
    <property type="match status" value="1"/>
</dbReference>
<name>A0AAF1JVF5_9PROT</name>